<dbReference type="EMBL" id="BAABGY010000005">
    <property type="protein sequence ID" value="GAA4324059.1"/>
    <property type="molecule type" value="Genomic_DNA"/>
</dbReference>
<protein>
    <recommendedName>
        <fullName evidence="4">Lacal_2735 family protein</fullName>
    </recommendedName>
</protein>
<name>A0ABP8GGN8_9BACT</name>
<evidence type="ECO:0000313" key="2">
    <source>
        <dbReference type="EMBL" id="GAA4324059.1"/>
    </source>
</evidence>
<gene>
    <name evidence="2" type="ORF">GCM10023184_11200</name>
</gene>
<sequence>MDRKLWVMENRERHQLERLYVQQTKQYLQSLRAGASSSELEMQKERILQLSQQMDKGGHYGDPSAHRLRGHR</sequence>
<reference evidence="3" key="1">
    <citation type="journal article" date="2019" name="Int. J. Syst. Evol. Microbiol.">
        <title>The Global Catalogue of Microorganisms (GCM) 10K type strain sequencing project: providing services to taxonomists for standard genome sequencing and annotation.</title>
        <authorList>
            <consortium name="The Broad Institute Genomics Platform"/>
            <consortium name="The Broad Institute Genome Sequencing Center for Infectious Disease"/>
            <person name="Wu L."/>
            <person name="Ma J."/>
        </authorList>
    </citation>
    <scope>NUCLEOTIDE SEQUENCE [LARGE SCALE GENOMIC DNA]</scope>
    <source>
        <strain evidence="3">JCM 17919</strain>
    </source>
</reference>
<evidence type="ECO:0000313" key="3">
    <source>
        <dbReference type="Proteomes" id="UP001501725"/>
    </source>
</evidence>
<accession>A0ABP8GGN8</accession>
<feature type="region of interest" description="Disordered" evidence="1">
    <location>
        <begin position="53"/>
        <end position="72"/>
    </location>
</feature>
<evidence type="ECO:0000256" key="1">
    <source>
        <dbReference type="SAM" id="MobiDB-lite"/>
    </source>
</evidence>
<proteinExistence type="predicted"/>
<organism evidence="2 3">
    <name type="scientific">Flaviaesturariibacter amylovorans</name>
    <dbReference type="NCBI Taxonomy" id="1084520"/>
    <lineage>
        <taxon>Bacteria</taxon>
        <taxon>Pseudomonadati</taxon>
        <taxon>Bacteroidota</taxon>
        <taxon>Chitinophagia</taxon>
        <taxon>Chitinophagales</taxon>
        <taxon>Chitinophagaceae</taxon>
        <taxon>Flaviaestuariibacter</taxon>
    </lineage>
</organism>
<dbReference type="Proteomes" id="UP001501725">
    <property type="component" value="Unassembled WGS sequence"/>
</dbReference>
<comment type="caution">
    <text evidence="2">The sequence shown here is derived from an EMBL/GenBank/DDBJ whole genome shotgun (WGS) entry which is preliminary data.</text>
</comment>
<keyword evidence="3" id="KW-1185">Reference proteome</keyword>
<evidence type="ECO:0008006" key="4">
    <source>
        <dbReference type="Google" id="ProtNLM"/>
    </source>
</evidence>